<evidence type="ECO:0000256" key="1">
    <source>
        <dbReference type="ARBA" id="ARBA00006291"/>
    </source>
</evidence>
<evidence type="ECO:0000259" key="8">
    <source>
        <dbReference type="Pfam" id="PF05209"/>
    </source>
</evidence>
<evidence type="ECO:0000313" key="9">
    <source>
        <dbReference type="EMBL" id="KDN13929.1"/>
    </source>
</evidence>
<dbReference type="GO" id="GO:0000917">
    <property type="term" value="P:division septum assembly"/>
    <property type="evidence" value="ECO:0007669"/>
    <property type="project" value="UniProtKB-KW"/>
</dbReference>
<dbReference type="AlphaFoldDB" id="A0A066TIU1"/>
<accession>A0A066TIU1</accession>
<dbReference type="InterPro" id="IPR005526">
    <property type="entry name" value="Septum_form_inhib_MinC_C"/>
</dbReference>
<proteinExistence type="inferred from homology"/>
<comment type="function">
    <text evidence="5 6">Cell division inhibitor that blocks the formation of polar Z ring septums. Rapidly oscillates between the poles of the cell to destabilize FtsZ filaments that have formed before they mature into polar Z rings. Prevents FtsZ polymerization.</text>
</comment>
<dbReference type="HAMAP" id="MF_00267">
    <property type="entry name" value="MinC"/>
    <property type="match status" value="1"/>
</dbReference>
<dbReference type="InterPro" id="IPR016098">
    <property type="entry name" value="CAP/MinC_C"/>
</dbReference>
<dbReference type="PANTHER" id="PTHR34108:SF1">
    <property type="entry name" value="SEPTUM SITE-DETERMINING PROTEIN MINC"/>
    <property type="match status" value="1"/>
</dbReference>
<dbReference type="Gene3D" id="3.30.70.260">
    <property type="match status" value="1"/>
</dbReference>
<sequence>MKAAFNVKSARLDTLSVQLLTDDLTLINYELKQRADRFGNLRNMPFTLDLQNLTSPARIDLGKLFALFAQYHLRVIAIRHSDASWASLAKQHNIAFSILPEEQANSRVKAVAEAFSPQTADANKEKFISSVSANALPTLVIDRTIRTGQQVYAEKSDLIVLGLVSEGAEIIADGNIHIYGPLRGRALAGADGNKDTRIFAQCMQAELVSVAGIYRIFDQQLPAHLDRRPAQIFLQNDRLVLSAIHAH</sequence>
<evidence type="ECO:0000256" key="2">
    <source>
        <dbReference type="ARBA" id="ARBA00022618"/>
    </source>
</evidence>
<keyword evidence="10" id="KW-1185">Reference proteome</keyword>
<organism evidence="9 10">
    <name type="scientific">Snodgrassella communis</name>
    <dbReference type="NCBI Taxonomy" id="2946699"/>
    <lineage>
        <taxon>Bacteria</taxon>
        <taxon>Pseudomonadati</taxon>
        <taxon>Pseudomonadota</taxon>
        <taxon>Betaproteobacteria</taxon>
        <taxon>Neisseriales</taxon>
        <taxon>Neisseriaceae</taxon>
        <taxon>Snodgrassella</taxon>
    </lineage>
</organism>
<comment type="subunit">
    <text evidence="6">Interacts with MinD and FtsZ.</text>
</comment>
<dbReference type="Gene3D" id="2.160.20.70">
    <property type="match status" value="1"/>
</dbReference>
<name>A0A066TIU1_9NEIS</name>
<dbReference type="GO" id="GO:0000902">
    <property type="term" value="P:cell morphogenesis"/>
    <property type="evidence" value="ECO:0007669"/>
    <property type="project" value="InterPro"/>
</dbReference>
<reference evidence="9 10" key="1">
    <citation type="submission" date="2014-03" db="EMBL/GenBank/DDBJ databases">
        <title>The genomes of two eusocial bee gut symbionts.</title>
        <authorList>
            <person name="Kwong W.K."/>
            <person name="Engel P."/>
            <person name="Koch H."/>
            <person name="Moran N.A."/>
        </authorList>
    </citation>
    <scope>NUCLEOTIDE SEQUENCE [LARGE SCALE GENOMIC DNA]</scope>
    <source>
        <strain evidence="10">wkB29</strain>
    </source>
</reference>
<dbReference type="GO" id="GO:1901891">
    <property type="term" value="P:regulation of cell septum assembly"/>
    <property type="evidence" value="ECO:0007669"/>
    <property type="project" value="InterPro"/>
</dbReference>
<keyword evidence="3 6" id="KW-0717">Septation</keyword>
<comment type="caution">
    <text evidence="9">The sequence shown here is derived from an EMBL/GenBank/DDBJ whole genome shotgun (WGS) entry which is preliminary data.</text>
</comment>
<dbReference type="InterPro" id="IPR007874">
    <property type="entry name" value="MinC_N"/>
</dbReference>
<dbReference type="EMBL" id="JFZV01000014">
    <property type="protein sequence ID" value="KDN13929.1"/>
    <property type="molecule type" value="Genomic_DNA"/>
</dbReference>
<dbReference type="OrthoDB" id="9794530at2"/>
<protein>
    <recommendedName>
        <fullName evidence="6">Probable septum site-determining protein MinC</fullName>
    </recommendedName>
</protein>
<evidence type="ECO:0000313" key="10">
    <source>
        <dbReference type="Proteomes" id="UP000027170"/>
    </source>
</evidence>
<dbReference type="Proteomes" id="UP000027170">
    <property type="component" value="Unassembled WGS sequence"/>
</dbReference>
<evidence type="ECO:0000256" key="5">
    <source>
        <dbReference type="ARBA" id="ARBA00025606"/>
    </source>
</evidence>
<dbReference type="RefSeq" id="WP_037407184.1">
    <property type="nucleotide sequence ID" value="NZ_JFZV01000014.1"/>
</dbReference>
<evidence type="ECO:0000256" key="3">
    <source>
        <dbReference type="ARBA" id="ARBA00023210"/>
    </source>
</evidence>
<dbReference type="InterPro" id="IPR013033">
    <property type="entry name" value="MinC"/>
</dbReference>
<feature type="domain" description="Septum formation inhibitor MinC C-terminal" evidence="7">
    <location>
        <begin position="140"/>
        <end position="241"/>
    </location>
</feature>
<dbReference type="NCBIfam" id="TIGR01222">
    <property type="entry name" value="minC"/>
    <property type="match status" value="1"/>
</dbReference>
<dbReference type="InterPro" id="IPR036145">
    <property type="entry name" value="MinC_C_sf"/>
</dbReference>
<gene>
    <name evidence="6" type="primary">minC</name>
    <name evidence="9" type="ORF">SALWKB29_2000</name>
</gene>
<dbReference type="Pfam" id="PF03775">
    <property type="entry name" value="MinC_C"/>
    <property type="match status" value="1"/>
</dbReference>
<dbReference type="GO" id="GO:0051302">
    <property type="term" value="P:regulation of cell division"/>
    <property type="evidence" value="ECO:0007669"/>
    <property type="project" value="InterPro"/>
</dbReference>
<dbReference type="Pfam" id="PF05209">
    <property type="entry name" value="MinC_N"/>
    <property type="match status" value="1"/>
</dbReference>
<dbReference type="PANTHER" id="PTHR34108">
    <property type="entry name" value="SEPTUM SITE-DETERMINING PROTEIN MINC"/>
    <property type="match status" value="1"/>
</dbReference>
<evidence type="ECO:0000256" key="6">
    <source>
        <dbReference type="HAMAP-Rule" id="MF_00267"/>
    </source>
</evidence>
<evidence type="ECO:0000256" key="4">
    <source>
        <dbReference type="ARBA" id="ARBA00023306"/>
    </source>
</evidence>
<dbReference type="SUPFAM" id="SSF63848">
    <property type="entry name" value="Cell-division inhibitor MinC, C-terminal domain"/>
    <property type="match status" value="1"/>
</dbReference>
<dbReference type="eggNOG" id="COG0850">
    <property type="taxonomic scope" value="Bacteria"/>
</dbReference>
<comment type="similarity">
    <text evidence="1 6">Belongs to the MinC family.</text>
</comment>
<keyword evidence="2 6" id="KW-0132">Cell division</keyword>
<keyword evidence="4 6" id="KW-0131">Cell cycle</keyword>
<feature type="domain" description="Septum formation inhibitor MinC N-terminal" evidence="8">
    <location>
        <begin position="5"/>
        <end position="75"/>
    </location>
</feature>
<evidence type="ECO:0000259" key="7">
    <source>
        <dbReference type="Pfam" id="PF03775"/>
    </source>
</evidence>